<reference evidence="2" key="2">
    <citation type="submission" date="2017-11" db="EMBL/GenBank/DDBJ databases">
        <title>Coralsnake Venomics: Analyses of Venom Gland Transcriptomes and Proteomes of Six Brazilian Taxa.</title>
        <authorList>
            <person name="Aird S.D."/>
            <person name="Jorge da Silva N."/>
            <person name="Qiu L."/>
            <person name="Villar-Briones A."/>
            <person name="Aparecida-Saddi V."/>
            <person name="Campos-Telles M.P."/>
            <person name="Grau M."/>
            <person name="Mikheyev A.S."/>
        </authorList>
    </citation>
    <scope>NUCLEOTIDE SEQUENCE</scope>
    <source>
        <tissue evidence="2">Venom_gland</tissue>
    </source>
</reference>
<sequence length="101" mass="11762">MLSTEDDPKRQEHSIEDPLTNISKKQHPSPVKTNRKPLYGNVYESHRDSKSKDYLFQEHRWPCHLHNPSPIPNHDDENAGCKECFHGKPDFCEASILMNTH</sequence>
<protein>
    <submittedName>
        <fullName evidence="2">Uncharacterized protein</fullName>
    </submittedName>
</protein>
<evidence type="ECO:0000313" key="2">
    <source>
        <dbReference type="EMBL" id="LAB64425.1"/>
    </source>
</evidence>
<feature type="region of interest" description="Disordered" evidence="1">
    <location>
        <begin position="1"/>
        <end position="38"/>
    </location>
</feature>
<dbReference type="EMBL" id="IACN01114159">
    <property type="protein sequence ID" value="LAB64425.1"/>
    <property type="molecule type" value="Transcribed_RNA"/>
</dbReference>
<evidence type="ECO:0000256" key="1">
    <source>
        <dbReference type="SAM" id="MobiDB-lite"/>
    </source>
</evidence>
<feature type="compositionally biased region" description="Basic and acidic residues" evidence="1">
    <location>
        <begin position="1"/>
        <end position="16"/>
    </location>
</feature>
<proteinExistence type="predicted"/>
<reference evidence="2" key="1">
    <citation type="submission" date="2017-07" db="EMBL/GenBank/DDBJ databases">
        <authorList>
            <person name="Mikheyev A."/>
            <person name="Grau M."/>
        </authorList>
    </citation>
    <scope>NUCLEOTIDE SEQUENCE</scope>
    <source>
        <tissue evidence="2">Venom_gland</tissue>
    </source>
</reference>
<name>A0A2D4Q2I2_MICSU</name>
<dbReference type="AlphaFoldDB" id="A0A2D4Q2I2"/>
<organism evidence="2">
    <name type="scientific">Micrurus surinamensis</name>
    <name type="common">Surinam coral snake</name>
    <dbReference type="NCBI Taxonomy" id="129470"/>
    <lineage>
        <taxon>Eukaryota</taxon>
        <taxon>Metazoa</taxon>
        <taxon>Chordata</taxon>
        <taxon>Craniata</taxon>
        <taxon>Vertebrata</taxon>
        <taxon>Euteleostomi</taxon>
        <taxon>Lepidosauria</taxon>
        <taxon>Squamata</taxon>
        <taxon>Bifurcata</taxon>
        <taxon>Unidentata</taxon>
        <taxon>Episquamata</taxon>
        <taxon>Toxicofera</taxon>
        <taxon>Serpentes</taxon>
        <taxon>Colubroidea</taxon>
        <taxon>Elapidae</taxon>
        <taxon>Elapinae</taxon>
        <taxon>Micrurus</taxon>
    </lineage>
</organism>
<accession>A0A2D4Q2I2</accession>